<evidence type="ECO:0000256" key="4">
    <source>
        <dbReference type="ARBA" id="ARBA00022989"/>
    </source>
</evidence>
<sequence length="405" mass="40936">MADLNIIDTFLDTFLAYLDSGFGLLRGDVGHLAAILIAIDVTLAALFWVMDEEAHLFGRLIRKVLYVGAFAFIITHFSFLAEVIYDSFAGLGLRAGGGGVSAHDLLRPGRLAATGFEAAHPLLEQIADLLGLDTFFGNLLTIVVLLVAWLLVILSFFLLAVQLFICVLEFKLTTLAGFVLVPFALWNKTAFLAERVLGNVVTSGIKVMVMAVIVGIGSGFFDTFITALDGAEPDLMQAMTLVLASLTLLGLGLFGPTVASGLVSGAPQLGAGSVAGTLGAAAGAALLAGGAVSGAARALAGVGGGGMQAISSAASKFGGGSGGSGGTSGGAGASPPPPPPQPSSSGGGESSPTSASLSDGATPPAWAKKMQSEQRTRARIQMVQAAILAGDQASTSASPNLSQKD</sequence>
<dbReference type="NCBIfam" id="NF010449">
    <property type="entry name" value="PRK13875.1"/>
    <property type="match status" value="1"/>
</dbReference>
<dbReference type="Proteomes" id="UP001218579">
    <property type="component" value="Unassembled WGS sequence"/>
</dbReference>
<feature type="transmembrane region" description="Helical" evidence="7">
    <location>
        <begin position="269"/>
        <end position="289"/>
    </location>
</feature>
<accession>A0ABT5HFW2</accession>
<feature type="transmembrane region" description="Helical" evidence="7">
    <location>
        <begin position="168"/>
        <end position="187"/>
    </location>
</feature>
<keyword evidence="3 7" id="KW-0812">Transmembrane</keyword>
<feature type="transmembrane region" description="Helical" evidence="7">
    <location>
        <begin position="240"/>
        <end position="263"/>
    </location>
</feature>
<comment type="subcellular location">
    <subcellularLocation>
        <location evidence="1">Membrane</location>
        <topology evidence="1">Multi-pass membrane protein</topology>
    </subcellularLocation>
</comment>
<comment type="similarity">
    <text evidence="2">Belongs to the TrbL/VirB6 family.</text>
</comment>
<feature type="transmembrane region" description="Helical" evidence="7">
    <location>
        <begin position="139"/>
        <end position="161"/>
    </location>
</feature>
<feature type="region of interest" description="Disordered" evidence="6">
    <location>
        <begin position="317"/>
        <end position="378"/>
    </location>
</feature>
<feature type="transmembrane region" description="Helical" evidence="7">
    <location>
        <begin position="64"/>
        <end position="85"/>
    </location>
</feature>
<gene>
    <name evidence="8" type="primary">trbL</name>
    <name evidence="8" type="ORF">PQU98_03360</name>
</gene>
<reference evidence="8 9" key="1">
    <citation type="submission" date="2023-01" db="EMBL/GenBank/DDBJ databases">
        <title>Novel species of the genus Asticcacaulis isolated from rivers.</title>
        <authorList>
            <person name="Lu H."/>
        </authorList>
    </citation>
    <scope>NUCLEOTIDE SEQUENCE [LARGE SCALE GENOMIC DNA]</scope>
    <source>
        <strain evidence="8 9">LKC15W</strain>
    </source>
</reference>
<keyword evidence="4 7" id="KW-1133">Transmembrane helix</keyword>
<dbReference type="InterPro" id="IPR014150">
    <property type="entry name" value="Conjugal_tfr_TrbL"/>
</dbReference>
<evidence type="ECO:0000313" key="9">
    <source>
        <dbReference type="Proteomes" id="UP001218579"/>
    </source>
</evidence>
<evidence type="ECO:0000256" key="6">
    <source>
        <dbReference type="SAM" id="MobiDB-lite"/>
    </source>
</evidence>
<feature type="transmembrane region" description="Helical" evidence="7">
    <location>
        <begin position="207"/>
        <end position="228"/>
    </location>
</feature>
<comment type="caution">
    <text evidence="8">The sequence shown here is derived from an EMBL/GenBank/DDBJ whole genome shotgun (WGS) entry which is preliminary data.</text>
</comment>
<protein>
    <submittedName>
        <fullName evidence="8">P-type conjugative transfer protein TrbL</fullName>
    </submittedName>
</protein>
<feature type="compositionally biased region" description="Gly residues" evidence="6">
    <location>
        <begin position="317"/>
        <end position="332"/>
    </location>
</feature>
<evidence type="ECO:0000256" key="2">
    <source>
        <dbReference type="ARBA" id="ARBA00007802"/>
    </source>
</evidence>
<dbReference type="InterPro" id="IPR007688">
    <property type="entry name" value="Conjugal_tfr_TrbL/VirB6"/>
</dbReference>
<evidence type="ECO:0000313" key="8">
    <source>
        <dbReference type="EMBL" id="MDC7675151.1"/>
    </source>
</evidence>
<evidence type="ECO:0000256" key="5">
    <source>
        <dbReference type="ARBA" id="ARBA00023136"/>
    </source>
</evidence>
<feature type="transmembrane region" description="Helical" evidence="7">
    <location>
        <begin position="29"/>
        <end position="49"/>
    </location>
</feature>
<dbReference type="RefSeq" id="WP_272743462.1">
    <property type="nucleotide sequence ID" value="NZ_JAQQKV010000001.1"/>
</dbReference>
<evidence type="ECO:0000256" key="7">
    <source>
        <dbReference type="SAM" id="Phobius"/>
    </source>
</evidence>
<name>A0ABT5HFW2_9CAUL</name>
<evidence type="ECO:0000256" key="3">
    <source>
        <dbReference type="ARBA" id="ARBA00022692"/>
    </source>
</evidence>
<proteinExistence type="inferred from homology"/>
<keyword evidence="9" id="KW-1185">Reference proteome</keyword>
<dbReference type="Pfam" id="PF04610">
    <property type="entry name" value="TrbL"/>
    <property type="match status" value="1"/>
</dbReference>
<dbReference type="NCBIfam" id="TIGR02783">
    <property type="entry name" value="TrbL_P"/>
    <property type="match status" value="1"/>
</dbReference>
<dbReference type="EMBL" id="JAQQKV010000001">
    <property type="protein sequence ID" value="MDC7675151.1"/>
    <property type="molecule type" value="Genomic_DNA"/>
</dbReference>
<keyword evidence="5 7" id="KW-0472">Membrane</keyword>
<organism evidence="8 9">
    <name type="scientific">Asticcacaulis machinosus</name>
    <dbReference type="NCBI Taxonomy" id="2984211"/>
    <lineage>
        <taxon>Bacteria</taxon>
        <taxon>Pseudomonadati</taxon>
        <taxon>Pseudomonadota</taxon>
        <taxon>Alphaproteobacteria</taxon>
        <taxon>Caulobacterales</taxon>
        <taxon>Caulobacteraceae</taxon>
        <taxon>Asticcacaulis</taxon>
    </lineage>
</organism>
<evidence type="ECO:0000256" key="1">
    <source>
        <dbReference type="ARBA" id="ARBA00004141"/>
    </source>
</evidence>